<protein>
    <submittedName>
        <fullName evidence="7">ABC-2 type transporter</fullName>
    </submittedName>
</protein>
<feature type="transmembrane region" description="Helical" evidence="5">
    <location>
        <begin position="27"/>
        <end position="47"/>
    </location>
</feature>
<keyword evidence="4 5" id="KW-0472">Membrane</keyword>
<keyword evidence="3 5" id="KW-1133">Transmembrane helix</keyword>
<dbReference type="InterPro" id="IPR051784">
    <property type="entry name" value="Nod_factor_ABC_transporter"/>
</dbReference>
<reference evidence="7 8" key="1">
    <citation type="submission" date="2010-06" db="EMBL/GenBank/DDBJ databases">
        <title>Complete sequence chromosome of Methanohalobium evestigatum Z-7303.</title>
        <authorList>
            <consortium name="US DOE Joint Genome Institute"/>
            <person name="Lucas S."/>
            <person name="Copeland A."/>
            <person name="Lapidus A."/>
            <person name="Cheng J.-F."/>
            <person name="Bruce D."/>
            <person name="Goodwin L."/>
            <person name="Pitluck S."/>
            <person name="Saunders E."/>
            <person name="Detter J.C."/>
            <person name="Han C."/>
            <person name="Tapia R."/>
            <person name="Land M."/>
            <person name="Hauser L."/>
            <person name="Kyrpides N."/>
            <person name="Mikhailova N."/>
            <person name="Sieprawska-Lupa M."/>
            <person name="Whitman W.B."/>
            <person name="Anderson I."/>
            <person name="Woyke T."/>
        </authorList>
    </citation>
    <scope>NUCLEOTIDE SEQUENCE [LARGE SCALE GENOMIC DNA]</scope>
    <source>
        <strain evidence="8">ATCC BAA-1072 / DSM 3721 / NBRC 107634 / OCM 161 / Z-7303</strain>
    </source>
</reference>
<dbReference type="PANTHER" id="PTHR43229:SF2">
    <property type="entry name" value="NODULATION PROTEIN J"/>
    <property type="match status" value="1"/>
</dbReference>
<dbReference type="GeneID" id="9346912"/>
<evidence type="ECO:0000259" key="6">
    <source>
        <dbReference type="PROSITE" id="PS51012"/>
    </source>
</evidence>
<feature type="transmembrane region" description="Helical" evidence="5">
    <location>
        <begin position="217"/>
        <end position="241"/>
    </location>
</feature>
<comment type="subcellular location">
    <subcellularLocation>
        <location evidence="1">Membrane</location>
        <topology evidence="1">Multi-pass membrane protein</topology>
    </subcellularLocation>
</comment>
<gene>
    <name evidence="7" type="ordered locus">Metev_1279</name>
</gene>
<evidence type="ECO:0000256" key="1">
    <source>
        <dbReference type="ARBA" id="ARBA00004141"/>
    </source>
</evidence>
<feature type="transmembrane region" description="Helical" evidence="5">
    <location>
        <begin position="99"/>
        <end position="126"/>
    </location>
</feature>
<dbReference type="Pfam" id="PF01061">
    <property type="entry name" value="ABC2_membrane"/>
    <property type="match status" value="1"/>
</dbReference>
<evidence type="ECO:0000313" key="7">
    <source>
        <dbReference type="EMBL" id="ADI74143.1"/>
    </source>
</evidence>
<sequence length="250" mass="27410">MRPHIDTMVRGVLTVAEKDIRIYYKKAPVIIFGLIFPFFMFLAFYIGRDMDLSTLFPGFISMALFFTASSVGPLITPWEKQQGTYERLLSYPVNINTILLGDILAGAAFGFLISTVAIVASVVLLGIVIEQIMVLILSLILGSLCFASLGVLLASPSSQAPSNIMMLSSLVRFPLIFISGIFIPIQELEGAGRILSQISPLTYLVDIFNAGFYGTSVFATSINILILSAFTLLFVYVASLFHKRNMLKGL</sequence>
<dbReference type="PROSITE" id="PS51012">
    <property type="entry name" value="ABC_TM2"/>
    <property type="match status" value="1"/>
</dbReference>
<evidence type="ECO:0000313" key="8">
    <source>
        <dbReference type="Proteomes" id="UP000000391"/>
    </source>
</evidence>
<dbReference type="RefSeq" id="WP_013194709.1">
    <property type="nucleotide sequence ID" value="NC_014253.1"/>
</dbReference>
<feature type="transmembrane region" description="Helical" evidence="5">
    <location>
        <begin position="59"/>
        <end position="78"/>
    </location>
</feature>
<dbReference type="InterPro" id="IPR000412">
    <property type="entry name" value="ABC_2_transport"/>
</dbReference>
<dbReference type="PRINTS" id="PR00164">
    <property type="entry name" value="ABC2TRNSPORT"/>
</dbReference>
<dbReference type="PIRSF" id="PIRSF006648">
    <property type="entry name" value="DrrB"/>
    <property type="match status" value="1"/>
</dbReference>
<feature type="transmembrane region" description="Helical" evidence="5">
    <location>
        <begin position="166"/>
        <end position="185"/>
    </location>
</feature>
<evidence type="ECO:0000256" key="3">
    <source>
        <dbReference type="ARBA" id="ARBA00022989"/>
    </source>
</evidence>
<feature type="transmembrane region" description="Helical" evidence="5">
    <location>
        <begin position="132"/>
        <end position="154"/>
    </location>
</feature>
<dbReference type="HOGENOM" id="CLU_039483_3_3_2"/>
<dbReference type="OrthoDB" id="147058at2157"/>
<dbReference type="InterPro" id="IPR013525">
    <property type="entry name" value="ABC2_TM"/>
</dbReference>
<evidence type="ECO:0000256" key="2">
    <source>
        <dbReference type="ARBA" id="ARBA00022692"/>
    </source>
</evidence>
<dbReference type="KEGG" id="mev:Metev_1279"/>
<organism evidence="7 8">
    <name type="scientific">Methanohalobium evestigatum (strain ATCC BAA-1072 / DSM 3721 / NBRC 107634 / OCM 161 / Z-7303)</name>
    <dbReference type="NCBI Taxonomy" id="644295"/>
    <lineage>
        <taxon>Archaea</taxon>
        <taxon>Methanobacteriati</taxon>
        <taxon>Methanobacteriota</taxon>
        <taxon>Stenosarchaea group</taxon>
        <taxon>Methanomicrobia</taxon>
        <taxon>Methanosarcinales</taxon>
        <taxon>Methanosarcinaceae</taxon>
        <taxon>Methanohalobium</taxon>
    </lineage>
</organism>
<evidence type="ECO:0000256" key="5">
    <source>
        <dbReference type="SAM" id="Phobius"/>
    </source>
</evidence>
<dbReference type="Proteomes" id="UP000000391">
    <property type="component" value="Chromosome"/>
</dbReference>
<proteinExistence type="predicted"/>
<dbReference type="PANTHER" id="PTHR43229">
    <property type="entry name" value="NODULATION PROTEIN J"/>
    <property type="match status" value="1"/>
</dbReference>
<keyword evidence="2 5" id="KW-0812">Transmembrane</keyword>
<dbReference type="GO" id="GO:0140359">
    <property type="term" value="F:ABC-type transporter activity"/>
    <property type="evidence" value="ECO:0007669"/>
    <property type="project" value="InterPro"/>
</dbReference>
<accession>D7E7S0</accession>
<dbReference type="AlphaFoldDB" id="D7E7S0"/>
<name>D7E7S0_METEZ</name>
<dbReference type="InterPro" id="IPR047817">
    <property type="entry name" value="ABC2_TM_bact-type"/>
</dbReference>
<keyword evidence="8" id="KW-1185">Reference proteome</keyword>
<feature type="domain" description="ABC transmembrane type-2" evidence="6">
    <location>
        <begin position="20"/>
        <end position="245"/>
    </location>
</feature>
<dbReference type="GO" id="GO:0043190">
    <property type="term" value="C:ATP-binding cassette (ABC) transporter complex"/>
    <property type="evidence" value="ECO:0007669"/>
    <property type="project" value="InterPro"/>
</dbReference>
<dbReference type="STRING" id="644295.Metev_1279"/>
<evidence type="ECO:0000256" key="4">
    <source>
        <dbReference type="ARBA" id="ARBA00023136"/>
    </source>
</evidence>
<dbReference type="EMBL" id="CP002069">
    <property type="protein sequence ID" value="ADI74143.1"/>
    <property type="molecule type" value="Genomic_DNA"/>
</dbReference>